<reference evidence="3" key="1">
    <citation type="journal article" date="2019" name="Int. J. Syst. Evol. Microbiol.">
        <title>The Global Catalogue of Microorganisms (GCM) 10K type strain sequencing project: providing services to taxonomists for standard genome sequencing and annotation.</title>
        <authorList>
            <consortium name="The Broad Institute Genomics Platform"/>
            <consortium name="The Broad Institute Genome Sequencing Center for Infectious Disease"/>
            <person name="Wu L."/>
            <person name="Ma J."/>
        </authorList>
    </citation>
    <scope>NUCLEOTIDE SEQUENCE [LARGE SCALE GENOMIC DNA]</scope>
    <source>
        <strain evidence="3">JCM 9687</strain>
    </source>
</reference>
<name>A0ABP6S132_9PSEU</name>
<evidence type="ECO:0000313" key="2">
    <source>
        <dbReference type="EMBL" id="GAA3365166.1"/>
    </source>
</evidence>
<dbReference type="InterPro" id="IPR041657">
    <property type="entry name" value="HTH_17"/>
</dbReference>
<sequence length="79" mass="8874">MPPKSSPKSTTSATKPRVERRTALLTVPEFCGQMKISRSTFYEWRAKGIGPVCVKLPNGGLRIRRTEADRWLIDLEDAA</sequence>
<organism evidence="2 3">
    <name type="scientific">Saccharopolyspora gregorii</name>
    <dbReference type="NCBI Taxonomy" id="33914"/>
    <lineage>
        <taxon>Bacteria</taxon>
        <taxon>Bacillati</taxon>
        <taxon>Actinomycetota</taxon>
        <taxon>Actinomycetes</taxon>
        <taxon>Pseudonocardiales</taxon>
        <taxon>Pseudonocardiaceae</taxon>
        <taxon>Saccharopolyspora</taxon>
    </lineage>
</organism>
<dbReference type="Pfam" id="PF12728">
    <property type="entry name" value="HTH_17"/>
    <property type="match status" value="1"/>
</dbReference>
<accession>A0ABP6S132</accession>
<dbReference type="Proteomes" id="UP001500483">
    <property type="component" value="Unassembled WGS sequence"/>
</dbReference>
<keyword evidence="3" id="KW-1185">Reference proteome</keyword>
<gene>
    <name evidence="2" type="ORF">GCM10020366_64000</name>
</gene>
<comment type="caution">
    <text evidence="2">The sequence shown here is derived from an EMBL/GenBank/DDBJ whole genome shotgun (WGS) entry which is preliminary data.</text>
</comment>
<evidence type="ECO:0000259" key="1">
    <source>
        <dbReference type="Pfam" id="PF12728"/>
    </source>
</evidence>
<protein>
    <recommendedName>
        <fullName evidence="1">Helix-turn-helix domain-containing protein</fullName>
    </recommendedName>
</protein>
<evidence type="ECO:0000313" key="3">
    <source>
        <dbReference type="Proteomes" id="UP001500483"/>
    </source>
</evidence>
<dbReference type="EMBL" id="BAAAYK010000038">
    <property type="protein sequence ID" value="GAA3365166.1"/>
    <property type="molecule type" value="Genomic_DNA"/>
</dbReference>
<proteinExistence type="predicted"/>
<feature type="domain" description="Helix-turn-helix" evidence="1">
    <location>
        <begin position="24"/>
        <end position="72"/>
    </location>
</feature>